<keyword evidence="2" id="KW-0808">Transferase</keyword>
<dbReference type="PANTHER" id="PTHR43065:SF23">
    <property type="entry name" value="SENSOR HISTIDINE KINASE PDTAS"/>
    <property type="match status" value="1"/>
</dbReference>
<evidence type="ECO:0000256" key="4">
    <source>
        <dbReference type="ARBA" id="ARBA00022777"/>
    </source>
</evidence>
<dbReference type="InterPro" id="IPR000014">
    <property type="entry name" value="PAS"/>
</dbReference>
<dbReference type="SMART" id="SM00387">
    <property type="entry name" value="HATPase_c"/>
    <property type="match status" value="1"/>
</dbReference>
<dbReference type="InterPro" id="IPR000700">
    <property type="entry name" value="PAS-assoc_C"/>
</dbReference>
<evidence type="ECO:0000259" key="10">
    <source>
        <dbReference type="PROSITE" id="PS50113"/>
    </source>
</evidence>
<reference evidence="11" key="1">
    <citation type="submission" date="2020-11" db="EMBL/GenBank/DDBJ databases">
        <title>Azospira restricta DSM 18626 genome sequence.</title>
        <authorList>
            <person name="Moe W.M."/>
        </authorList>
    </citation>
    <scope>NUCLEOTIDE SEQUENCE</scope>
    <source>
        <strain evidence="11">DSM 18626</strain>
    </source>
</reference>
<dbReference type="Gene3D" id="3.30.565.10">
    <property type="entry name" value="Histidine kinase-like ATPase, C-terminal domain"/>
    <property type="match status" value="1"/>
</dbReference>
<dbReference type="SMART" id="SM00091">
    <property type="entry name" value="PAS"/>
    <property type="match status" value="1"/>
</dbReference>
<dbReference type="SUPFAM" id="SSF55874">
    <property type="entry name" value="ATPase domain of HSP90 chaperone/DNA topoisomerase II/histidine kinase"/>
    <property type="match status" value="1"/>
</dbReference>
<dbReference type="Gene3D" id="3.30.450.20">
    <property type="entry name" value="PAS domain"/>
    <property type="match status" value="1"/>
</dbReference>
<feature type="domain" description="Histidine kinase" evidence="8">
    <location>
        <begin position="166"/>
        <end position="361"/>
    </location>
</feature>
<dbReference type="Proteomes" id="UP000663444">
    <property type="component" value="Chromosome"/>
</dbReference>
<dbReference type="InterPro" id="IPR013767">
    <property type="entry name" value="PAS_fold"/>
</dbReference>
<name>A0A974SQN8_9RHOO</name>
<evidence type="ECO:0000256" key="5">
    <source>
        <dbReference type="ARBA" id="ARBA00022840"/>
    </source>
</evidence>
<organism evidence="11 12">
    <name type="scientific">Azospira restricta</name>
    <dbReference type="NCBI Taxonomy" id="404405"/>
    <lineage>
        <taxon>Bacteria</taxon>
        <taxon>Pseudomonadati</taxon>
        <taxon>Pseudomonadota</taxon>
        <taxon>Betaproteobacteria</taxon>
        <taxon>Rhodocyclales</taxon>
        <taxon>Rhodocyclaceae</taxon>
        <taxon>Azospira</taxon>
    </lineage>
</organism>
<dbReference type="RefSeq" id="WP_203388252.1">
    <property type="nucleotide sequence ID" value="NZ_CP064781.1"/>
</dbReference>
<evidence type="ECO:0000256" key="2">
    <source>
        <dbReference type="ARBA" id="ARBA00022679"/>
    </source>
</evidence>
<evidence type="ECO:0000313" key="11">
    <source>
        <dbReference type="EMBL" id="QRJ64726.1"/>
    </source>
</evidence>
<evidence type="ECO:0000256" key="7">
    <source>
        <dbReference type="SAM" id="MobiDB-lite"/>
    </source>
</evidence>
<feature type="domain" description="PAC" evidence="10">
    <location>
        <begin position="103"/>
        <end position="155"/>
    </location>
</feature>
<feature type="compositionally biased region" description="Basic and acidic residues" evidence="7">
    <location>
        <begin position="1"/>
        <end position="10"/>
    </location>
</feature>
<dbReference type="InterPro" id="IPR035965">
    <property type="entry name" value="PAS-like_dom_sf"/>
</dbReference>
<dbReference type="PROSITE" id="PS50113">
    <property type="entry name" value="PAC"/>
    <property type="match status" value="1"/>
</dbReference>
<protein>
    <submittedName>
        <fullName evidence="11">PAS domain S-box protein</fullName>
    </submittedName>
</protein>
<evidence type="ECO:0000256" key="6">
    <source>
        <dbReference type="ARBA" id="ARBA00023012"/>
    </source>
</evidence>
<proteinExistence type="predicted"/>
<keyword evidence="5" id="KW-0067">ATP-binding</keyword>
<dbReference type="Pfam" id="PF07568">
    <property type="entry name" value="HisKA_2"/>
    <property type="match status" value="1"/>
</dbReference>
<dbReference type="InterPro" id="IPR011495">
    <property type="entry name" value="Sig_transdc_His_kin_sub2_dim/P"/>
</dbReference>
<dbReference type="GO" id="GO:0000160">
    <property type="term" value="P:phosphorelay signal transduction system"/>
    <property type="evidence" value="ECO:0007669"/>
    <property type="project" value="UniProtKB-KW"/>
</dbReference>
<dbReference type="AlphaFoldDB" id="A0A974SQN8"/>
<evidence type="ECO:0000313" key="12">
    <source>
        <dbReference type="Proteomes" id="UP000663444"/>
    </source>
</evidence>
<dbReference type="InterPro" id="IPR003594">
    <property type="entry name" value="HATPase_dom"/>
</dbReference>
<evidence type="ECO:0000256" key="1">
    <source>
        <dbReference type="ARBA" id="ARBA00022553"/>
    </source>
</evidence>
<dbReference type="InterPro" id="IPR005467">
    <property type="entry name" value="His_kinase_dom"/>
</dbReference>
<feature type="region of interest" description="Disordered" evidence="7">
    <location>
        <begin position="1"/>
        <end position="28"/>
    </location>
</feature>
<dbReference type="KEGG" id="ares:IWH25_05085"/>
<dbReference type="GO" id="GO:0016301">
    <property type="term" value="F:kinase activity"/>
    <property type="evidence" value="ECO:0007669"/>
    <property type="project" value="UniProtKB-KW"/>
</dbReference>
<keyword evidence="4" id="KW-0418">Kinase</keyword>
<dbReference type="SUPFAM" id="SSF55785">
    <property type="entry name" value="PYP-like sensor domain (PAS domain)"/>
    <property type="match status" value="1"/>
</dbReference>
<dbReference type="PROSITE" id="PS50109">
    <property type="entry name" value="HIS_KIN"/>
    <property type="match status" value="1"/>
</dbReference>
<keyword evidence="3" id="KW-0547">Nucleotide-binding</keyword>
<dbReference type="CDD" id="cd00130">
    <property type="entry name" value="PAS"/>
    <property type="match status" value="1"/>
</dbReference>
<dbReference type="EMBL" id="CP064781">
    <property type="protein sequence ID" value="QRJ64726.1"/>
    <property type="molecule type" value="Genomic_DNA"/>
</dbReference>
<dbReference type="PANTHER" id="PTHR43065">
    <property type="entry name" value="SENSOR HISTIDINE KINASE"/>
    <property type="match status" value="1"/>
</dbReference>
<keyword evidence="1" id="KW-0597">Phosphoprotein</keyword>
<evidence type="ECO:0000259" key="9">
    <source>
        <dbReference type="PROSITE" id="PS50112"/>
    </source>
</evidence>
<dbReference type="NCBIfam" id="TIGR00229">
    <property type="entry name" value="sensory_box"/>
    <property type="match status" value="1"/>
</dbReference>
<dbReference type="InterPro" id="IPR036890">
    <property type="entry name" value="HATPase_C_sf"/>
</dbReference>
<keyword evidence="6" id="KW-0902">Two-component regulatory system</keyword>
<sequence>MRDPRADRDASTLSPAGDSRRPGAPQLGEDSFRRVVEWAPSAMVMIDGDGVMVLVNAQTERMFDYGREALIGQPVEMLVPERFRGNHRLFRGGFFVDPQPRPMGAGRDLFGCRADGSEFPVEIGLNPIDTEAGVMVLASIVDITERRRSQQRLEDALREKMVLLNEVHHRVKNNLQVITSLLNLQAGHASDPRLRAILAESCGRVKAMALTHQLLYERKDFSRLDLGEYLERLVQSIRATYRAGSSRIGLRLAAPEAGIPLDLERAIPCGLLLNELVTNAFKHAFPGERAGEIVIELATDCGEIMLSVADDGVGLPPESALVESPSLGLQLVPLFVEQLHGTLTVERGGGARFVVRFPLHPVEKESL</sequence>
<dbReference type="Pfam" id="PF00989">
    <property type="entry name" value="PAS"/>
    <property type="match status" value="1"/>
</dbReference>
<feature type="domain" description="PAS" evidence="9">
    <location>
        <begin position="28"/>
        <end position="81"/>
    </location>
</feature>
<accession>A0A974SQN8</accession>
<keyword evidence="12" id="KW-1185">Reference proteome</keyword>
<gene>
    <name evidence="11" type="ORF">IWH25_05085</name>
</gene>
<dbReference type="Pfam" id="PF02518">
    <property type="entry name" value="HATPase_c"/>
    <property type="match status" value="1"/>
</dbReference>
<evidence type="ECO:0000256" key="3">
    <source>
        <dbReference type="ARBA" id="ARBA00022741"/>
    </source>
</evidence>
<dbReference type="GO" id="GO:0005524">
    <property type="term" value="F:ATP binding"/>
    <property type="evidence" value="ECO:0007669"/>
    <property type="project" value="UniProtKB-KW"/>
</dbReference>
<dbReference type="PROSITE" id="PS50112">
    <property type="entry name" value="PAS"/>
    <property type="match status" value="1"/>
</dbReference>
<dbReference type="GO" id="GO:0006355">
    <property type="term" value="P:regulation of DNA-templated transcription"/>
    <property type="evidence" value="ECO:0007669"/>
    <property type="project" value="InterPro"/>
</dbReference>
<evidence type="ECO:0000259" key="8">
    <source>
        <dbReference type="PROSITE" id="PS50109"/>
    </source>
</evidence>